<gene>
    <name evidence="2" type="ORF">APZ42_031805</name>
</gene>
<sequence>MQQTEKRKKLRPRHSRGEPHGSRLPMLVLATLTRPQQHRRSHICRPTHPLLCSRCYFSSARGRMMRVTPPRA</sequence>
<feature type="compositionally biased region" description="Basic residues" evidence="1">
    <location>
        <begin position="1"/>
        <end position="14"/>
    </location>
</feature>
<protein>
    <submittedName>
        <fullName evidence="2">Uncharacterized protein</fullName>
    </submittedName>
</protein>
<evidence type="ECO:0000313" key="3">
    <source>
        <dbReference type="Proteomes" id="UP000076858"/>
    </source>
</evidence>
<evidence type="ECO:0000313" key="2">
    <source>
        <dbReference type="EMBL" id="KZS05100.1"/>
    </source>
</evidence>
<proteinExistence type="predicted"/>
<organism evidence="2 3">
    <name type="scientific">Daphnia magna</name>
    <dbReference type="NCBI Taxonomy" id="35525"/>
    <lineage>
        <taxon>Eukaryota</taxon>
        <taxon>Metazoa</taxon>
        <taxon>Ecdysozoa</taxon>
        <taxon>Arthropoda</taxon>
        <taxon>Crustacea</taxon>
        <taxon>Branchiopoda</taxon>
        <taxon>Diplostraca</taxon>
        <taxon>Cladocera</taxon>
        <taxon>Anomopoda</taxon>
        <taxon>Daphniidae</taxon>
        <taxon>Daphnia</taxon>
    </lineage>
</organism>
<evidence type="ECO:0000256" key="1">
    <source>
        <dbReference type="SAM" id="MobiDB-lite"/>
    </source>
</evidence>
<accession>A0A164MIV9</accession>
<keyword evidence="3" id="KW-1185">Reference proteome</keyword>
<dbReference type="AlphaFoldDB" id="A0A164MIV9"/>
<name>A0A164MIV9_9CRUS</name>
<comment type="caution">
    <text evidence="2">The sequence shown here is derived from an EMBL/GenBank/DDBJ whole genome shotgun (WGS) entry which is preliminary data.</text>
</comment>
<dbReference type="Proteomes" id="UP000076858">
    <property type="component" value="Unassembled WGS sequence"/>
</dbReference>
<dbReference type="EMBL" id="LRGB01002994">
    <property type="protein sequence ID" value="KZS05100.1"/>
    <property type="molecule type" value="Genomic_DNA"/>
</dbReference>
<feature type="region of interest" description="Disordered" evidence="1">
    <location>
        <begin position="1"/>
        <end position="24"/>
    </location>
</feature>
<reference evidence="2 3" key="1">
    <citation type="submission" date="2016-03" db="EMBL/GenBank/DDBJ databases">
        <title>EvidentialGene: Evidence-directed Construction of Genes on Genomes.</title>
        <authorList>
            <person name="Gilbert D.G."/>
            <person name="Choi J.-H."/>
            <person name="Mockaitis K."/>
            <person name="Colbourne J."/>
            <person name="Pfrender M."/>
        </authorList>
    </citation>
    <scope>NUCLEOTIDE SEQUENCE [LARGE SCALE GENOMIC DNA]</scope>
    <source>
        <strain evidence="2 3">Xinb3</strain>
        <tissue evidence="2">Complete organism</tissue>
    </source>
</reference>